<evidence type="ECO:0000256" key="4">
    <source>
        <dbReference type="ARBA" id="ARBA00022692"/>
    </source>
</evidence>
<evidence type="ECO:0000256" key="9">
    <source>
        <dbReference type="ARBA" id="ARBA00023054"/>
    </source>
</evidence>
<protein>
    <recommendedName>
        <fullName evidence="11">Endoplasmic reticulum transmembrane protein</fullName>
    </recommendedName>
</protein>
<dbReference type="InterPro" id="IPR041672">
    <property type="entry name" value="Bap31/Bap29_C"/>
</dbReference>
<evidence type="ECO:0000256" key="2">
    <source>
        <dbReference type="ARBA" id="ARBA00007956"/>
    </source>
</evidence>
<dbReference type="GeneID" id="30029920"/>
<evidence type="ECO:0000256" key="1">
    <source>
        <dbReference type="ARBA" id="ARBA00004477"/>
    </source>
</evidence>
<dbReference type="GO" id="GO:0006888">
    <property type="term" value="P:endoplasmic reticulum to Golgi vesicle-mediated transport"/>
    <property type="evidence" value="ECO:0007669"/>
    <property type="project" value="UniProtKB-UniRule"/>
</dbReference>
<evidence type="ECO:0000256" key="7">
    <source>
        <dbReference type="ARBA" id="ARBA00022927"/>
    </source>
</evidence>
<name>A0A1A0HFD0_9ASCO</name>
<keyword evidence="6 11" id="KW-0931">ER-Golgi transport</keyword>
<keyword evidence="4 11" id="KW-0812">Transmembrane</keyword>
<evidence type="ECO:0000256" key="11">
    <source>
        <dbReference type="RuleBase" id="RU367026"/>
    </source>
</evidence>
<keyword evidence="8 11" id="KW-1133">Transmembrane helix</keyword>
<proteinExistence type="inferred from homology"/>
<accession>A0A1A0HFD0</accession>
<dbReference type="OrthoDB" id="435607at2759"/>
<dbReference type="GO" id="GO:0070973">
    <property type="term" value="P:protein localization to endoplasmic reticulum exit site"/>
    <property type="evidence" value="ECO:0007669"/>
    <property type="project" value="UniProtKB-UniRule"/>
</dbReference>
<feature type="transmembrane region" description="Helical" evidence="11">
    <location>
        <begin position="105"/>
        <end position="126"/>
    </location>
</feature>
<dbReference type="Proteomes" id="UP000092555">
    <property type="component" value="Unassembled WGS sequence"/>
</dbReference>
<gene>
    <name evidence="14" type="ORF">METBIDRAFT_38022</name>
</gene>
<dbReference type="InterPro" id="IPR008417">
    <property type="entry name" value="BAP29/BAP31"/>
</dbReference>
<dbReference type="RefSeq" id="XP_018713171.1">
    <property type="nucleotide sequence ID" value="XM_018856944.1"/>
</dbReference>
<dbReference type="GO" id="GO:0006886">
    <property type="term" value="P:intracellular protein transport"/>
    <property type="evidence" value="ECO:0007669"/>
    <property type="project" value="UniProtKB-UniRule"/>
</dbReference>
<evidence type="ECO:0000256" key="8">
    <source>
        <dbReference type="ARBA" id="ARBA00022989"/>
    </source>
</evidence>
<keyword evidence="9" id="KW-0175">Coiled coil</keyword>
<dbReference type="Pfam" id="PF18035">
    <property type="entry name" value="Bap31_Bap29_C"/>
    <property type="match status" value="1"/>
</dbReference>
<evidence type="ECO:0000256" key="3">
    <source>
        <dbReference type="ARBA" id="ARBA00022448"/>
    </source>
</evidence>
<feature type="domain" description="BAP29/BAP31 transmembrane" evidence="12">
    <location>
        <begin position="1"/>
        <end position="134"/>
    </location>
</feature>
<dbReference type="STRING" id="869754.A0A1A0HFD0"/>
<evidence type="ECO:0000259" key="13">
    <source>
        <dbReference type="Pfam" id="PF18035"/>
    </source>
</evidence>
<organism evidence="14 15">
    <name type="scientific">Metschnikowia bicuspidata var. bicuspidata NRRL YB-4993</name>
    <dbReference type="NCBI Taxonomy" id="869754"/>
    <lineage>
        <taxon>Eukaryota</taxon>
        <taxon>Fungi</taxon>
        <taxon>Dikarya</taxon>
        <taxon>Ascomycota</taxon>
        <taxon>Saccharomycotina</taxon>
        <taxon>Pichiomycetes</taxon>
        <taxon>Metschnikowiaceae</taxon>
        <taxon>Metschnikowia</taxon>
    </lineage>
</organism>
<sequence length="191" mass="21149">MSIQMAMVFGALVAQMAVIALLLLPLPHMIRAKIVRGWAALRQNANYKVGLLFVSGLMVLQFADCVQKLQKYLRRESPEAVLNPSMGVGLLSDKLASKFYAQRNLYLSGAVLYLGLTIHTVLLIMGKLVAKEVLCRSAHNENTKDDSEEIVALKETIRKREVEIAAMKKQIEGVQKAYDGLSASSERSKDD</sequence>
<comment type="caution">
    <text evidence="11">Lacks conserved residue(s) required for the propagation of feature annotation.</text>
</comment>
<evidence type="ECO:0000256" key="10">
    <source>
        <dbReference type="ARBA" id="ARBA00023136"/>
    </source>
</evidence>
<comment type="function">
    <text evidence="11">May play a role in anterograde transport of membrane proteins from the endoplasmic reticulum to the Golgi.</text>
</comment>
<keyword evidence="10 11" id="KW-0472">Membrane</keyword>
<comment type="similarity">
    <text evidence="2 11">Belongs to the BCAP29/BCAP31 family.</text>
</comment>
<keyword evidence="3 11" id="KW-0813">Transport</keyword>
<feature type="domain" description="Bap31/Bap29 cytoplasmic coiled-coil" evidence="13">
    <location>
        <begin position="148"/>
        <end position="189"/>
    </location>
</feature>
<dbReference type="AlphaFoldDB" id="A0A1A0HFD0"/>
<evidence type="ECO:0000313" key="14">
    <source>
        <dbReference type="EMBL" id="OBA22690.1"/>
    </source>
</evidence>
<keyword evidence="5 11" id="KW-0256">Endoplasmic reticulum</keyword>
<dbReference type="Pfam" id="PF05529">
    <property type="entry name" value="Bap31"/>
    <property type="match status" value="1"/>
</dbReference>
<comment type="caution">
    <text evidence="14">The sequence shown here is derived from an EMBL/GenBank/DDBJ whole genome shotgun (WGS) entry which is preliminary data.</text>
</comment>
<dbReference type="Gene3D" id="1.20.5.110">
    <property type="match status" value="1"/>
</dbReference>
<evidence type="ECO:0000256" key="6">
    <source>
        <dbReference type="ARBA" id="ARBA00022892"/>
    </source>
</evidence>
<evidence type="ECO:0000259" key="12">
    <source>
        <dbReference type="Pfam" id="PF05529"/>
    </source>
</evidence>
<dbReference type="PANTHER" id="PTHR12701:SF19">
    <property type="entry name" value="ENDOPLASMIC RETICULUM TRANSMEMBRANE PROTEIN 1-RELATED"/>
    <property type="match status" value="1"/>
</dbReference>
<dbReference type="EMBL" id="LXTC01000001">
    <property type="protein sequence ID" value="OBA22690.1"/>
    <property type="molecule type" value="Genomic_DNA"/>
</dbReference>
<dbReference type="GO" id="GO:0005789">
    <property type="term" value="C:endoplasmic reticulum membrane"/>
    <property type="evidence" value="ECO:0007669"/>
    <property type="project" value="UniProtKB-SubCell"/>
</dbReference>
<reference evidence="14 15" key="1">
    <citation type="submission" date="2016-05" db="EMBL/GenBank/DDBJ databases">
        <title>Comparative genomics of biotechnologically important yeasts.</title>
        <authorList>
            <consortium name="DOE Joint Genome Institute"/>
            <person name="Riley R."/>
            <person name="Haridas S."/>
            <person name="Wolfe K.H."/>
            <person name="Lopes M.R."/>
            <person name="Hittinger C.T."/>
            <person name="Goker M."/>
            <person name="Salamov A."/>
            <person name="Wisecaver J."/>
            <person name="Long T.M."/>
            <person name="Aerts A.L."/>
            <person name="Barry K."/>
            <person name="Choi C."/>
            <person name="Clum A."/>
            <person name="Coughlan A.Y."/>
            <person name="Deshpande S."/>
            <person name="Douglass A.P."/>
            <person name="Hanson S.J."/>
            <person name="Klenk H.-P."/>
            <person name="LaButti K."/>
            <person name="Lapidus A."/>
            <person name="Lindquist E."/>
            <person name="Lipzen A."/>
            <person name="Meier-kolthoff J.P."/>
            <person name="Ohm R.A."/>
            <person name="Otillar R.P."/>
            <person name="Pangilinan J."/>
            <person name="Peng Y."/>
            <person name="Rokas A."/>
            <person name="Rosa C.A."/>
            <person name="Scheuner C."/>
            <person name="Sibirny A.A."/>
            <person name="Slot J.C."/>
            <person name="Stielow J.B."/>
            <person name="Sun H."/>
            <person name="Kurtzman C.P."/>
            <person name="Blackwell M."/>
            <person name="Grigoriev I.V."/>
            <person name="Jeffries T.W."/>
        </authorList>
    </citation>
    <scope>NUCLEOTIDE SEQUENCE [LARGE SCALE GENOMIC DNA]</scope>
    <source>
        <strain evidence="14 15">NRRL YB-4993</strain>
    </source>
</reference>
<keyword evidence="7 11" id="KW-0653">Protein transport</keyword>
<evidence type="ECO:0000256" key="5">
    <source>
        <dbReference type="ARBA" id="ARBA00022824"/>
    </source>
</evidence>
<dbReference type="PANTHER" id="PTHR12701">
    <property type="entry name" value="BCR-ASSOCIATED PROTEIN, BAP"/>
    <property type="match status" value="1"/>
</dbReference>
<keyword evidence="15" id="KW-1185">Reference proteome</keyword>
<dbReference type="InterPro" id="IPR040463">
    <property type="entry name" value="BAP29/BAP31_N"/>
</dbReference>
<evidence type="ECO:0000313" key="15">
    <source>
        <dbReference type="Proteomes" id="UP000092555"/>
    </source>
</evidence>
<comment type="subcellular location">
    <subcellularLocation>
        <location evidence="1 11">Endoplasmic reticulum membrane</location>
        <topology evidence="1 11">Multi-pass membrane protein</topology>
    </subcellularLocation>
</comment>